<feature type="compositionally biased region" description="Low complexity" evidence="1">
    <location>
        <begin position="16"/>
        <end position="30"/>
    </location>
</feature>
<dbReference type="SUPFAM" id="SSF52266">
    <property type="entry name" value="SGNH hydrolase"/>
    <property type="match status" value="1"/>
</dbReference>
<dbReference type="STRING" id="1428644.BIV57_03420"/>
<evidence type="ECO:0000313" key="4">
    <source>
        <dbReference type="Proteomes" id="UP000243342"/>
    </source>
</evidence>
<proteinExistence type="predicted"/>
<dbReference type="InterPro" id="IPR037460">
    <property type="entry name" value="SEST-like"/>
</dbReference>
<dbReference type="InterPro" id="IPR036514">
    <property type="entry name" value="SGNH_hydro_sf"/>
</dbReference>
<dbReference type="InterPro" id="IPR013830">
    <property type="entry name" value="SGNH_hydro"/>
</dbReference>
<name>A0A1J7BJP1_9ACTN</name>
<feature type="region of interest" description="Disordered" evidence="1">
    <location>
        <begin position="81"/>
        <end position="102"/>
    </location>
</feature>
<dbReference type="Proteomes" id="UP000243342">
    <property type="component" value="Unassembled WGS sequence"/>
</dbReference>
<dbReference type="AlphaFoldDB" id="A0A1J7BJP1"/>
<evidence type="ECO:0000256" key="1">
    <source>
        <dbReference type="SAM" id="MobiDB-lite"/>
    </source>
</evidence>
<dbReference type="PANTHER" id="PTHR37981">
    <property type="entry name" value="LIPASE 2"/>
    <property type="match status" value="1"/>
</dbReference>
<keyword evidence="4" id="KW-1185">Reference proteome</keyword>
<comment type="caution">
    <text evidence="3">The sequence shown here is derived from an EMBL/GenBank/DDBJ whole genome shotgun (WGS) entry which is preliminary data.</text>
</comment>
<dbReference type="GO" id="GO:0016788">
    <property type="term" value="F:hydrolase activity, acting on ester bonds"/>
    <property type="evidence" value="ECO:0007669"/>
    <property type="project" value="InterPro"/>
</dbReference>
<protein>
    <recommendedName>
        <fullName evidence="2">SGNH hydrolase-type esterase domain-containing protein</fullName>
    </recommendedName>
</protein>
<reference evidence="3 4" key="1">
    <citation type="submission" date="2016-10" db="EMBL/GenBank/DDBJ databases">
        <title>Genome sequence of Streptomyces gilvigriseus MUSC 26.</title>
        <authorList>
            <person name="Lee L.-H."/>
            <person name="Ser H.-L."/>
        </authorList>
    </citation>
    <scope>NUCLEOTIDE SEQUENCE [LARGE SCALE GENOMIC DNA]</scope>
    <source>
        <strain evidence="3 4">MUSC 26</strain>
    </source>
</reference>
<dbReference type="GO" id="GO:0006629">
    <property type="term" value="P:lipid metabolic process"/>
    <property type="evidence" value="ECO:0007669"/>
    <property type="project" value="TreeGrafter"/>
</dbReference>
<organism evidence="3 4">
    <name type="scientific">Mangrovactinospora gilvigrisea</name>
    <dbReference type="NCBI Taxonomy" id="1428644"/>
    <lineage>
        <taxon>Bacteria</taxon>
        <taxon>Bacillati</taxon>
        <taxon>Actinomycetota</taxon>
        <taxon>Actinomycetes</taxon>
        <taxon>Kitasatosporales</taxon>
        <taxon>Streptomycetaceae</taxon>
        <taxon>Mangrovactinospora</taxon>
    </lineage>
</organism>
<feature type="domain" description="SGNH hydrolase-type esterase" evidence="2">
    <location>
        <begin position="80"/>
        <end position="332"/>
    </location>
</feature>
<gene>
    <name evidence="3" type="ORF">BIV57_03420</name>
</gene>
<sequence>MLVLVAGCGSGAADPPAKAGRSASAQASARPKPPARPAAKPLPAGQRALLAKEARAMYGAASGGAVPAFDRRRTAIVGMGDSEMSGEGIGDYTPSTDRPSDECHRSPASLIDRTGARVDTAVNLACSGAASADVRAGGDAQYADQPAQADQLAVQARLTRVTAVAVLVGANDLDYGEVMADCVTRRLRLGRPCAKTYGPGWGDRVSGAMTRVRGAVGSIREVMRDAGYREADYRLVLMSYPSPLGPGTGGKGLGCLAYPSDGRWARDTAVPALARGLRAVAGETGAGFLDLKGLFDGHEACSPAPWVRGLQLDLGAGKNAVAGSFHPNAAGHGVMGQCLGAFLHGGRATAVCTANGVSVRLGPA</sequence>
<dbReference type="Gene3D" id="3.40.50.1110">
    <property type="entry name" value="SGNH hydrolase"/>
    <property type="match status" value="1"/>
</dbReference>
<dbReference type="PANTHER" id="PTHR37981:SF1">
    <property type="entry name" value="SGNH HYDROLASE-TYPE ESTERASE DOMAIN-CONTAINING PROTEIN"/>
    <property type="match status" value="1"/>
</dbReference>
<evidence type="ECO:0000259" key="2">
    <source>
        <dbReference type="Pfam" id="PF13472"/>
    </source>
</evidence>
<accession>A0A1J7BJP1</accession>
<dbReference type="EMBL" id="MLCF01000011">
    <property type="protein sequence ID" value="OIV38805.1"/>
    <property type="molecule type" value="Genomic_DNA"/>
</dbReference>
<dbReference type="Pfam" id="PF13472">
    <property type="entry name" value="Lipase_GDSL_2"/>
    <property type="match status" value="1"/>
</dbReference>
<evidence type="ECO:0000313" key="3">
    <source>
        <dbReference type="EMBL" id="OIV38805.1"/>
    </source>
</evidence>
<feature type="region of interest" description="Disordered" evidence="1">
    <location>
        <begin position="9"/>
        <end position="43"/>
    </location>
</feature>